<dbReference type="AlphaFoldDB" id="A0A846YVS8"/>
<evidence type="ECO:0000256" key="1">
    <source>
        <dbReference type="SAM" id="MobiDB-lite"/>
    </source>
</evidence>
<keyword evidence="3" id="KW-1185">Reference proteome</keyword>
<comment type="caution">
    <text evidence="2">The sequence shown here is derived from an EMBL/GenBank/DDBJ whole genome shotgun (WGS) entry which is preliminary data.</text>
</comment>
<evidence type="ECO:0000313" key="3">
    <source>
        <dbReference type="Proteomes" id="UP000579250"/>
    </source>
</evidence>
<dbReference type="Proteomes" id="UP000579250">
    <property type="component" value="Unassembled WGS sequence"/>
</dbReference>
<accession>A0A846YVS8</accession>
<sequence length="236" mass="24198">MAGDAARLGAVSVRLRRVAAGRAAQRLLVLAGLLIAGWLLGCAAQSAHADEMPAPAQVVARTPVLGEAVATVHQREPVHRVVRAVADKAPRTEPVQTPRIVAPPLQDETAVPVAEPKAPPPVVESLALPARRLDVPRVSPARFSVSPAQFSKVSTTRSVARPGSDDGVQHPAMPAPQRHGDHPDTGGLAGNGAPAGFPATAIPAVPAPPRAMTARVLGALPPAVRTAADEPSFAPD</sequence>
<gene>
    <name evidence="2" type="ORF">HGB48_03225</name>
</gene>
<protein>
    <submittedName>
        <fullName evidence="2">Uncharacterized protein</fullName>
    </submittedName>
</protein>
<name>A0A846YVS8_9ACTN</name>
<dbReference type="RefSeq" id="WP_067628974.1">
    <property type="nucleotide sequence ID" value="NZ_JAAXPI010000002.1"/>
</dbReference>
<organism evidence="2 3">
    <name type="scientific">Actinomadura latina</name>
    <dbReference type="NCBI Taxonomy" id="163603"/>
    <lineage>
        <taxon>Bacteria</taxon>
        <taxon>Bacillati</taxon>
        <taxon>Actinomycetota</taxon>
        <taxon>Actinomycetes</taxon>
        <taxon>Streptosporangiales</taxon>
        <taxon>Thermomonosporaceae</taxon>
        <taxon>Actinomadura</taxon>
    </lineage>
</organism>
<proteinExistence type="predicted"/>
<feature type="region of interest" description="Disordered" evidence="1">
    <location>
        <begin position="154"/>
        <end position="195"/>
    </location>
</feature>
<evidence type="ECO:0000313" key="2">
    <source>
        <dbReference type="EMBL" id="NKZ02772.1"/>
    </source>
</evidence>
<dbReference type="EMBL" id="JAAXPI010000002">
    <property type="protein sequence ID" value="NKZ02772.1"/>
    <property type="molecule type" value="Genomic_DNA"/>
</dbReference>
<reference evidence="2 3" key="1">
    <citation type="submission" date="2020-04" db="EMBL/GenBank/DDBJ databases">
        <title>MicrobeNet Type strains.</title>
        <authorList>
            <person name="Nicholson A.C."/>
        </authorList>
    </citation>
    <scope>NUCLEOTIDE SEQUENCE [LARGE SCALE GENOMIC DNA]</scope>
    <source>
        <strain evidence="2 3">ATCC BAA-277</strain>
    </source>
</reference>